<dbReference type="Proteomes" id="UP001236014">
    <property type="component" value="Chromosome"/>
</dbReference>
<feature type="domain" description="ANTAR" evidence="1">
    <location>
        <begin position="7"/>
        <end position="68"/>
    </location>
</feature>
<dbReference type="GO" id="GO:0003723">
    <property type="term" value="F:RNA binding"/>
    <property type="evidence" value="ECO:0007669"/>
    <property type="project" value="InterPro"/>
</dbReference>
<dbReference type="Gene3D" id="1.10.10.10">
    <property type="entry name" value="Winged helix-like DNA-binding domain superfamily/Winged helix DNA-binding domain"/>
    <property type="match status" value="1"/>
</dbReference>
<dbReference type="InterPro" id="IPR011006">
    <property type="entry name" value="CheY-like_superfamily"/>
</dbReference>
<evidence type="ECO:0000313" key="2">
    <source>
        <dbReference type="EMBL" id="WIX82707.1"/>
    </source>
</evidence>
<dbReference type="AlphaFoldDB" id="A0A9Y2N180"/>
<dbReference type="SMART" id="SM01012">
    <property type="entry name" value="ANTAR"/>
    <property type="match status" value="1"/>
</dbReference>
<sequence length="103" mass="10742">MSSDLEPVEQAAKVEQLAAALATRPVIEQAKGMLMLVRSLTDDEAFEALREVSQHTNVKLHDVATVVVASGTGAQPELPAETADAVLAELRAGVLGSDFGAES</sequence>
<dbReference type="SUPFAM" id="SSF52172">
    <property type="entry name" value="CheY-like"/>
    <property type="match status" value="1"/>
</dbReference>
<dbReference type="Pfam" id="PF03861">
    <property type="entry name" value="ANTAR"/>
    <property type="match status" value="1"/>
</dbReference>
<name>A0A9Y2N180_9PSEU</name>
<dbReference type="PROSITE" id="PS50921">
    <property type="entry name" value="ANTAR"/>
    <property type="match status" value="1"/>
</dbReference>
<accession>A0A9Y2N180</accession>
<evidence type="ECO:0000259" key="1">
    <source>
        <dbReference type="PROSITE" id="PS50921"/>
    </source>
</evidence>
<reference evidence="2 3" key="1">
    <citation type="submission" date="2023-06" db="EMBL/GenBank/DDBJ databases">
        <authorList>
            <person name="Oyuntsetseg B."/>
            <person name="Kim S.B."/>
        </authorList>
    </citation>
    <scope>NUCLEOTIDE SEQUENCE [LARGE SCALE GENOMIC DNA]</scope>
    <source>
        <strain evidence="2 3">2-15</strain>
    </source>
</reference>
<keyword evidence="3" id="KW-1185">Reference proteome</keyword>
<dbReference type="InterPro" id="IPR036388">
    <property type="entry name" value="WH-like_DNA-bd_sf"/>
</dbReference>
<dbReference type="KEGG" id="acab:QRX50_18965"/>
<dbReference type="RefSeq" id="WP_285973272.1">
    <property type="nucleotide sequence ID" value="NZ_CP127294.1"/>
</dbReference>
<dbReference type="EMBL" id="CP127294">
    <property type="protein sequence ID" value="WIX82707.1"/>
    <property type="molecule type" value="Genomic_DNA"/>
</dbReference>
<organism evidence="2 3">
    <name type="scientific">Amycolatopsis carbonis</name>
    <dbReference type="NCBI Taxonomy" id="715471"/>
    <lineage>
        <taxon>Bacteria</taxon>
        <taxon>Bacillati</taxon>
        <taxon>Actinomycetota</taxon>
        <taxon>Actinomycetes</taxon>
        <taxon>Pseudonocardiales</taxon>
        <taxon>Pseudonocardiaceae</taxon>
        <taxon>Amycolatopsis</taxon>
    </lineage>
</organism>
<dbReference type="InterPro" id="IPR005561">
    <property type="entry name" value="ANTAR"/>
</dbReference>
<dbReference type="PIRSF" id="PIRSF010636">
    <property type="entry name" value="ANTAR_solo"/>
    <property type="match status" value="1"/>
</dbReference>
<evidence type="ECO:0000313" key="3">
    <source>
        <dbReference type="Proteomes" id="UP001236014"/>
    </source>
</evidence>
<gene>
    <name evidence="2" type="ORF">QRX50_18965</name>
</gene>
<proteinExistence type="predicted"/>
<protein>
    <submittedName>
        <fullName evidence="2">ANTAR domain-containing protein</fullName>
    </submittedName>
</protein>
<dbReference type="InterPro" id="IPR024189">
    <property type="entry name" value="ANTAR_transcrpt_antiterm_reg"/>
</dbReference>